<protein>
    <recommendedName>
        <fullName evidence="2">Nucleotidyltransferase</fullName>
    </recommendedName>
</protein>
<sequence length="306" mass="34572">MNGPILLVLAAGMGSRYGGLKQMDALGPRGETLLDFSIYDAIQAGFTTAVFIIRRAMAEDFSEQVLRRFRHTIECITLFQDMDNLIRPDLAPYAAPEARTKPWGTTHALLCAREALDRPFGVINADDFYGREAFTAMGTFLSDPDQQKRRDGALVVYPLYKTLTEAGSVSRGVCTIEQGLLKTITEHTKILQVDERILSRQDSGEDVVLPPETGVSMNFWGLKPEILPDLTDYFADFIKAYGRDPKKECYLPMAMDYLIQQRGLAVHALETEAQWFGVTYREDRERAMERIRQLIAEGVYPEGLWK</sequence>
<dbReference type="AlphaFoldDB" id="A0A7C3E309"/>
<dbReference type="InterPro" id="IPR029044">
    <property type="entry name" value="Nucleotide-diphossugar_trans"/>
</dbReference>
<gene>
    <name evidence="1" type="ORF">ENS59_00575</name>
</gene>
<proteinExistence type="predicted"/>
<dbReference type="SUPFAM" id="SSF53448">
    <property type="entry name" value="Nucleotide-diphospho-sugar transferases"/>
    <property type="match status" value="1"/>
</dbReference>
<comment type="caution">
    <text evidence="1">The sequence shown here is derived from an EMBL/GenBank/DDBJ whole genome shotgun (WGS) entry which is preliminary data.</text>
</comment>
<accession>A0A7C3E309</accession>
<dbReference type="Gene3D" id="3.90.550.10">
    <property type="entry name" value="Spore Coat Polysaccharide Biosynthesis Protein SpsA, Chain A"/>
    <property type="match status" value="1"/>
</dbReference>
<evidence type="ECO:0000313" key="1">
    <source>
        <dbReference type="EMBL" id="HFH27997.1"/>
    </source>
</evidence>
<dbReference type="EMBL" id="DSVL01000016">
    <property type="protein sequence ID" value="HFH27997.1"/>
    <property type="molecule type" value="Genomic_DNA"/>
</dbReference>
<name>A0A7C3E309_9SPIR</name>
<evidence type="ECO:0008006" key="2">
    <source>
        <dbReference type="Google" id="ProtNLM"/>
    </source>
</evidence>
<reference evidence="1" key="1">
    <citation type="journal article" date="2020" name="mSystems">
        <title>Genome- and Community-Level Interaction Insights into Carbon Utilization and Element Cycling Functions of Hydrothermarchaeota in Hydrothermal Sediment.</title>
        <authorList>
            <person name="Zhou Z."/>
            <person name="Liu Y."/>
            <person name="Xu W."/>
            <person name="Pan J."/>
            <person name="Luo Z.H."/>
            <person name="Li M."/>
        </authorList>
    </citation>
    <scope>NUCLEOTIDE SEQUENCE [LARGE SCALE GENOMIC DNA]</scope>
    <source>
        <strain evidence="1">SpSt-503</strain>
    </source>
</reference>
<organism evidence="1">
    <name type="scientific">Gracilinema caldarium</name>
    <dbReference type="NCBI Taxonomy" id="215591"/>
    <lineage>
        <taxon>Bacteria</taxon>
        <taxon>Pseudomonadati</taxon>
        <taxon>Spirochaetota</taxon>
        <taxon>Spirochaetia</taxon>
        <taxon>Spirochaetales</taxon>
        <taxon>Breznakiellaceae</taxon>
        <taxon>Gracilinema</taxon>
    </lineage>
</organism>